<accession>A0A5Q0H110</accession>
<protein>
    <recommendedName>
        <fullName evidence="8">Gamma-glutamyltransferase</fullName>
    </recommendedName>
</protein>
<dbReference type="OrthoDB" id="9781342at2"/>
<gene>
    <name evidence="6" type="ORF">EKG83_23260</name>
</gene>
<dbReference type="InterPro" id="IPR051792">
    <property type="entry name" value="GGT_bact"/>
</dbReference>
<sequence>MTSSLMAGSGRTSLTYSPRYWGTGSPRKPKPVRRSNDSPTSSTYEYPCARRSDLTASSSIGTTPPSTHDRSIGGANPAGNSDARVPGCFRRVSDKSGRTYRVPRAVHPIGSSATRRNAVRRHRRGTALVRPCRSEHNAAVAESGWTHSKEPVSGANGMLTSRHPHAARAGAAVLRQGGNAVDAAISAIVATGVVQPFATTIGGGGVATVAAPGGRVHTVDYRSEAPAGASPDMYRAVRPSRGLYGWTGVRGEENESGHGAVATPGAIPGLVDVHRAFGRLPWPEVLAPAVSLARRGFEMDWFGTLMQGAHLDRLTRYELTAKTFLRDSRYPYRSASAHRGDTFRQPELARTLEEIAAAGLDGYLHGRFRASLIDEMSGNGGLITGADLADYRPRPLPVRRIGFRGHTVVGPSHGGIHELVLLVLERTGTPTGGMSSPLRLHVLAEVLRRCRRVESRCGDGIEPPWISRPGLPGEIAASIDPTSRHDGWFDAWWAEGSAVEPPAHENTAHVCAVDSDGTAVSLTETVLGPYGSGVTTAGGVLMNNAMNAFVPVPGHPNSVRAGRRPQSSMSPLVVLDGTGRPVLAAGASGGQRIPAAVVQVLLHILDWGLPPQAAVEAPRVDTADETLLLDSRFPVGVAAALERMGHTVEVVAEDISTLHFANPSVITAFEPGTLRAGVNPFSTTTAVGV</sequence>
<organism evidence="6 7">
    <name type="scientific">Saccharothrix syringae</name>
    <name type="common">Nocardiopsis syringae</name>
    <dbReference type="NCBI Taxonomy" id="103733"/>
    <lineage>
        <taxon>Bacteria</taxon>
        <taxon>Bacillati</taxon>
        <taxon>Actinomycetota</taxon>
        <taxon>Actinomycetes</taxon>
        <taxon>Pseudonocardiales</taxon>
        <taxon>Pseudonocardiaceae</taxon>
        <taxon>Saccharothrix</taxon>
    </lineage>
</organism>
<dbReference type="GO" id="GO:0016740">
    <property type="term" value="F:transferase activity"/>
    <property type="evidence" value="ECO:0007669"/>
    <property type="project" value="UniProtKB-KW"/>
</dbReference>
<dbReference type="PANTHER" id="PTHR43199:SF1">
    <property type="entry name" value="GLUTATHIONE HYDROLASE PROENZYME"/>
    <property type="match status" value="1"/>
</dbReference>
<keyword evidence="7" id="KW-1185">Reference proteome</keyword>
<evidence type="ECO:0000313" key="7">
    <source>
        <dbReference type="Proteomes" id="UP000325787"/>
    </source>
</evidence>
<feature type="region of interest" description="Disordered" evidence="5">
    <location>
        <begin position="1"/>
        <end position="96"/>
    </location>
</feature>
<comment type="similarity">
    <text evidence="1">Belongs to the gamma-glutamyltransferase family.</text>
</comment>
<feature type="compositionally biased region" description="Polar residues" evidence="5">
    <location>
        <begin position="1"/>
        <end position="16"/>
    </location>
</feature>
<reference evidence="7" key="1">
    <citation type="journal article" date="2021" name="Curr. Microbiol.">
        <title>Complete genome of nocamycin-producing strain Saccharothrix syringae NRRL B-16468 reveals the biosynthetic potential for secondary metabolites.</title>
        <authorList>
            <person name="Mo X."/>
            <person name="Yang S."/>
        </authorList>
    </citation>
    <scope>NUCLEOTIDE SEQUENCE [LARGE SCALE GENOMIC DNA]</scope>
    <source>
        <strain evidence="7">ATCC 51364 / DSM 43886 / JCM 6844 / KCTC 9398 / NBRC 14523 / NRRL B-16468 / INA 2240</strain>
    </source>
</reference>
<evidence type="ECO:0000313" key="6">
    <source>
        <dbReference type="EMBL" id="QFZ19951.1"/>
    </source>
</evidence>
<dbReference type="GO" id="GO:0016787">
    <property type="term" value="F:hydrolase activity"/>
    <property type="evidence" value="ECO:0007669"/>
    <property type="project" value="UniProtKB-KW"/>
</dbReference>
<feature type="compositionally biased region" description="Polar residues" evidence="5">
    <location>
        <begin position="54"/>
        <end position="66"/>
    </location>
</feature>
<dbReference type="EMBL" id="CP034550">
    <property type="protein sequence ID" value="QFZ19951.1"/>
    <property type="molecule type" value="Genomic_DNA"/>
</dbReference>
<dbReference type="Gene3D" id="3.60.20.40">
    <property type="match status" value="1"/>
</dbReference>
<evidence type="ECO:0008006" key="8">
    <source>
        <dbReference type="Google" id="ProtNLM"/>
    </source>
</evidence>
<dbReference type="AlphaFoldDB" id="A0A5Q0H110"/>
<keyword evidence="2" id="KW-0808">Transferase</keyword>
<proteinExistence type="inferred from homology"/>
<keyword evidence="3" id="KW-0378">Hydrolase</keyword>
<dbReference type="Pfam" id="PF01019">
    <property type="entry name" value="G_glu_transpept"/>
    <property type="match status" value="1"/>
</dbReference>
<evidence type="ECO:0000256" key="2">
    <source>
        <dbReference type="ARBA" id="ARBA00022679"/>
    </source>
</evidence>
<dbReference type="PRINTS" id="PR01210">
    <property type="entry name" value="GGTRANSPTASE"/>
</dbReference>
<evidence type="ECO:0000256" key="4">
    <source>
        <dbReference type="ARBA" id="ARBA00023145"/>
    </source>
</evidence>
<keyword evidence="4" id="KW-0865">Zymogen</keyword>
<dbReference type="KEGG" id="ssyi:EKG83_23260"/>
<name>A0A5Q0H110_SACSY</name>
<dbReference type="Proteomes" id="UP000325787">
    <property type="component" value="Chromosome"/>
</dbReference>
<dbReference type="InterPro" id="IPR043137">
    <property type="entry name" value="GGT_ssub_C"/>
</dbReference>
<dbReference type="SUPFAM" id="SSF56235">
    <property type="entry name" value="N-terminal nucleophile aminohydrolases (Ntn hydrolases)"/>
    <property type="match status" value="1"/>
</dbReference>
<evidence type="ECO:0000256" key="1">
    <source>
        <dbReference type="ARBA" id="ARBA00009381"/>
    </source>
</evidence>
<dbReference type="PANTHER" id="PTHR43199">
    <property type="entry name" value="GLUTATHIONE HYDROLASE"/>
    <property type="match status" value="1"/>
</dbReference>
<dbReference type="InterPro" id="IPR029055">
    <property type="entry name" value="Ntn_hydrolases_N"/>
</dbReference>
<evidence type="ECO:0000256" key="5">
    <source>
        <dbReference type="SAM" id="MobiDB-lite"/>
    </source>
</evidence>
<evidence type="ECO:0000256" key="3">
    <source>
        <dbReference type="ARBA" id="ARBA00022801"/>
    </source>
</evidence>